<comment type="caution">
    <text evidence="8">The sequence shown here is derived from an EMBL/GenBank/DDBJ whole genome shotgun (WGS) entry which is preliminary data.</text>
</comment>
<name>A0A537K6C9_9BACT</name>
<feature type="transmembrane region" description="Helical" evidence="7">
    <location>
        <begin position="375"/>
        <end position="395"/>
    </location>
</feature>
<gene>
    <name evidence="8" type="ORF">E6H00_04365</name>
</gene>
<feature type="transmembrane region" description="Helical" evidence="7">
    <location>
        <begin position="285"/>
        <end position="307"/>
    </location>
</feature>
<feature type="compositionally biased region" description="Gly residues" evidence="6">
    <location>
        <begin position="54"/>
        <end position="63"/>
    </location>
</feature>
<dbReference type="PANTHER" id="PTHR30482:SF10">
    <property type="entry name" value="HIGH-AFFINITY BRANCHED-CHAIN AMINO ACID TRANSPORT PROTEIN BRAE"/>
    <property type="match status" value="1"/>
</dbReference>
<feature type="compositionally biased region" description="Basic and acidic residues" evidence="6">
    <location>
        <begin position="94"/>
        <end position="117"/>
    </location>
</feature>
<feature type="transmembrane region" description="Helical" evidence="7">
    <location>
        <begin position="327"/>
        <end position="345"/>
    </location>
</feature>
<feature type="transmembrane region" description="Helical" evidence="7">
    <location>
        <begin position="258"/>
        <end position="278"/>
    </location>
</feature>
<dbReference type="GO" id="GO:0005886">
    <property type="term" value="C:plasma membrane"/>
    <property type="evidence" value="ECO:0007669"/>
    <property type="project" value="UniProtKB-SubCell"/>
</dbReference>
<keyword evidence="4 7" id="KW-1133">Transmembrane helix</keyword>
<evidence type="ECO:0000256" key="1">
    <source>
        <dbReference type="ARBA" id="ARBA00004651"/>
    </source>
</evidence>
<dbReference type="Pfam" id="PF02653">
    <property type="entry name" value="BPD_transp_2"/>
    <property type="match status" value="1"/>
</dbReference>
<evidence type="ECO:0000256" key="2">
    <source>
        <dbReference type="ARBA" id="ARBA00022475"/>
    </source>
</evidence>
<comment type="subcellular location">
    <subcellularLocation>
        <location evidence="1">Cell membrane</location>
        <topology evidence="1">Multi-pass membrane protein</topology>
    </subcellularLocation>
</comment>
<dbReference type="GO" id="GO:0015658">
    <property type="term" value="F:branched-chain amino acid transmembrane transporter activity"/>
    <property type="evidence" value="ECO:0007669"/>
    <property type="project" value="InterPro"/>
</dbReference>
<evidence type="ECO:0000313" key="8">
    <source>
        <dbReference type="EMBL" id="TMI91307.1"/>
    </source>
</evidence>
<feature type="transmembrane region" description="Helical" evidence="7">
    <location>
        <begin position="181"/>
        <end position="200"/>
    </location>
</feature>
<proteinExistence type="predicted"/>
<keyword evidence="5 7" id="KW-0472">Membrane</keyword>
<dbReference type="PANTHER" id="PTHR30482">
    <property type="entry name" value="HIGH-AFFINITY BRANCHED-CHAIN AMINO ACID TRANSPORT SYSTEM PERMEASE"/>
    <property type="match status" value="1"/>
</dbReference>
<feature type="compositionally biased region" description="Basic residues" evidence="6">
    <location>
        <begin position="11"/>
        <end position="32"/>
    </location>
</feature>
<dbReference type="AlphaFoldDB" id="A0A537K6C9"/>
<sequence>MDGGRTGDHHALRRRCRPHRRRRGAPAARRRAGGGVPGPRRAPPVSPPDPSGQGHPGHGGGCRSGLARGDPGPQDLPHVLWSGERARRRRRHPGRDDGRDQSGHRVELDPQGVDRRGAGRNGKRRRDVRGRALPGRGGVDERVRPGQRVSGGDGPGVVPPRAPPAAAGAVRIRVRTVRGRPAFRLLFVGAIAALALLPVVSGNQAVLNWAFLVLLYAALAQSWNLLGGFGGQVNLGHAAFFGLGALVTRRLWLEGLPFGAALFLGTLSSAGMGVLVGVPSLRLRGPYFAIGTLAVAEILRITVGNALPQVSVLPARSLATYTLVPRYYLALSLAAGITAAVWWLVRSRVGYGIAAVREDEGVAEAIGVNAFRHKLGAFVLSGCFAGLVGGVFAYYHVSFYPSFAFSPLWTFDPLLITYLGGVGTVWGPLIGAVFFLSLREALALRLGELHLLVFGLLFIAVVVALPGGFMEAVRAKGFESKMPNARV</sequence>
<dbReference type="Proteomes" id="UP000318509">
    <property type="component" value="Unassembled WGS sequence"/>
</dbReference>
<evidence type="ECO:0000256" key="4">
    <source>
        <dbReference type="ARBA" id="ARBA00022989"/>
    </source>
</evidence>
<feature type="transmembrane region" description="Helical" evidence="7">
    <location>
        <begin position="449"/>
        <end position="469"/>
    </location>
</feature>
<keyword evidence="3 7" id="KW-0812">Transmembrane</keyword>
<keyword evidence="2" id="KW-1003">Cell membrane</keyword>
<organism evidence="8 9">
    <name type="scientific">Candidatus Segetimicrobium genomatis</name>
    <dbReference type="NCBI Taxonomy" id="2569760"/>
    <lineage>
        <taxon>Bacteria</taxon>
        <taxon>Bacillati</taxon>
        <taxon>Candidatus Sysuimicrobiota</taxon>
        <taxon>Candidatus Sysuimicrobiia</taxon>
        <taxon>Candidatus Sysuimicrobiales</taxon>
        <taxon>Candidatus Segetimicrobiaceae</taxon>
        <taxon>Candidatus Segetimicrobium</taxon>
    </lineage>
</organism>
<dbReference type="InterPro" id="IPR001851">
    <property type="entry name" value="ABC_transp_permease"/>
</dbReference>
<evidence type="ECO:0000256" key="3">
    <source>
        <dbReference type="ARBA" id="ARBA00022692"/>
    </source>
</evidence>
<feature type="compositionally biased region" description="Pro residues" evidence="6">
    <location>
        <begin position="40"/>
        <end position="50"/>
    </location>
</feature>
<reference evidence="8 9" key="1">
    <citation type="journal article" date="2019" name="Nat. Microbiol.">
        <title>Mediterranean grassland soil C-N compound turnover is dependent on rainfall and depth, and is mediated by genomically divergent microorganisms.</title>
        <authorList>
            <person name="Diamond S."/>
            <person name="Andeer P.F."/>
            <person name="Li Z."/>
            <person name="Crits-Christoph A."/>
            <person name="Burstein D."/>
            <person name="Anantharaman K."/>
            <person name="Lane K.R."/>
            <person name="Thomas B.C."/>
            <person name="Pan C."/>
            <person name="Northen T.R."/>
            <person name="Banfield J.F."/>
        </authorList>
    </citation>
    <scope>NUCLEOTIDE SEQUENCE [LARGE SCALE GENOMIC DNA]</scope>
    <source>
        <strain evidence="8">NP_3</strain>
    </source>
</reference>
<feature type="compositionally biased region" description="Basic and acidic residues" evidence="6">
    <location>
        <begin position="1"/>
        <end position="10"/>
    </location>
</feature>
<dbReference type="InterPro" id="IPR043428">
    <property type="entry name" value="LivM-like"/>
</dbReference>
<dbReference type="CDD" id="cd06581">
    <property type="entry name" value="TM_PBP1_LivM_like"/>
    <property type="match status" value="1"/>
</dbReference>
<feature type="region of interest" description="Disordered" evidence="6">
    <location>
        <begin position="1"/>
        <end position="164"/>
    </location>
</feature>
<evidence type="ECO:0000256" key="7">
    <source>
        <dbReference type="SAM" id="Phobius"/>
    </source>
</evidence>
<feature type="transmembrane region" description="Helical" evidence="7">
    <location>
        <begin position="206"/>
        <end position="226"/>
    </location>
</feature>
<evidence type="ECO:0000256" key="5">
    <source>
        <dbReference type="ARBA" id="ARBA00023136"/>
    </source>
</evidence>
<feature type="transmembrane region" description="Helical" evidence="7">
    <location>
        <begin position="415"/>
        <end position="437"/>
    </location>
</feature>
<dbReference type="EMBL" id="VBAK01000098">
    <property type="protein sequence ID" value="TMI91307.1"/>
    <property type="molecule type" value="Genomic_DNA"/>
</dbReference>
<evidence type="ECO:0000256" key="6">
    <source>
        <dbReference type="SAM" id="MobiDB-lite"/>
    </source>
</evidence>
<accession>A0A537K6C9</accession>
<protein>
    <submittedName>
        <fullName evidence="8">Branched-chain amino acid ABC transporter permease</fullName>
    </submittedName>
</protein>
<evidence type="ECO:0000313" key="9">
    <source>
        <dbReference type="Proteomes" id="UP000318509"/>
    </source>
</evidence>
<feature type="transmembrane region" description="Helical" evidence="7">
    <location>
        <begin position="233"/>
        <end position="252"/>
    </location>
</feature>